<evidence type="ECO:0000256" key="7">
    <source>
        <dbReference type="SAM" id="Phobius"/>
    </source>
</evidence>
<protein>
    <submittedName>
        <fullName evidence="9">Undecaprenyl-phosphate glucose phosphotransferase</fullName>
    </submittedName>
</protein>
<dbReference type="InterPro" id="IPR017473">
    <property type="entry name" value="Undecaprenyl-P_gluc_Ptfrase"/>
</dbReference>
<name>A0AAE4BSV4_9BACT</name>
<dbReference type="PANTHER" id="PTHR30576:SF0">
    <property type="entry name" value="UNDECAPRENYL-PHOSPHATE N-ACETYLGALACTOSAMINYL 1-PHOSPHATE TRANSFERASE-RELATED"/>
    <property type="match status" value="1"/>
</dbReference>
<keyword evidence="3" id="KW-0808">Transferase</keyword>
<keyword evidence="4 7" id="KW-0812">Transmembrane</keyword>
<gene>
    <name evidence="9" type="ORF">HNQ88_003227</name>
</gene>
<feature type="transmembrane region" description="Helical" evidence="7">
    <location>
        <begin position="266"/>
        <end position="288"/>
    </location>
</feature>
<feature type="transmembrane region" description="Helical" evidence="7">
    <location>
        <begin position="108"/>
        <end position="127"/>
    </location>
</feature>
<dbReference type="Gene3D" id="3.40.50.720">
    <property type="entry name" value="NAD(P)-binding Rossmann-like Domain"/>
    <property type="match status" value="1"/>
</dbReference>
<feature type="transmembrane region" description="Helical" evidence="7">
    <location>
        <begin position="12"/>
        <end position="30"/>
    </location>
</feature>
<dbReference type="InterPro" id="IPR003362">
    <property type="entry name" value="Bact_transf"/>
</dbReference>
<dbReference type="GO" id="GO:0016020">
    <property type="term" value="C:membrane"/>
    <property type="evidence" value="ECO:0007669"/>
    <property type="project" value="UniProtKB-SubCell"/>
</dbReference>
<keyword evidence="5 7" id="KW-1133">Transmembrane helix</keyword>
<dbReference type="GO" id="GO:0016780">
    <property type="term" value="F:phosphotransferase activity, for other substituted phosphate groups"/>
    <property type="evidence" value="ECO:0007669"/>
    <property type="project" value="TreeGrafter"/>
</dbReference>
<feature type="domain" description="Bacterial sugar transferase" evidence="8">
    <location>
        <begin position="261"/>
        <end position="445"/>
    </location>
</feature>
<feature type="transmembrane region" description="Helical" evidence="7">
    <location>
        <begin position="42"/>
        <end position="62"/>
    </location>
</feature>
<comment type="caution">
    <text evidence="9">The sequence shown here is derived from an EMBL/GenBank/DDBJ whole genome shotgun (WGS) entry which is preliminary data.</text>
</comment>
<evidence type="ECO:0000313" key="9">
    <source>
        <dbReference type="EMBL" id="MDR6240161.1"/>
    </source>
</evidence>
<accession>A0AAE4BSV4</accession>
<feature type="transmembrane region" description="Helical" evidence="7">
    <location>
        <begin position="74"/>
        <end position="96"/>
    </location>
</feature>
<proteinExistence type="inferred from homology"/>
<organism evidence="9 10">
    <name type="scientific">Aureibacter tunicatorum</name>
    <dbReference type="NCBI Taxonomy" id="866807"/>
    <lineage>
        <taxon>Bacteria</taxon>
        <taxon>Pseudomonadati</taxon>
        <taxon>Bacteroidota</taxon>
        <taxon>Cytophagia</taxon>
        <taxon>Cytophagales</taxon>
        <taxon>Persicobacteraceae</taxon>
        <taxon>Aureibacter</taxon>
    </lineage>
</organism>
<dbReference type="Pfam" id="PF02397">
    <property type="entry name" value="Bac_transf"/>
    <property type="match status" value="1"/>
</dbReference>
<evidence type="ECO:0000256" key="1">
    <source>
        <dbReference type="ARBA" id="ARBA00004141"/>
    </source>
</evidence>
<dbReference type="PANTHER" id="PTHR30576">
    <property type="entry name" value="COLANIC BIOSYNTHESIS UDP-GLUCOSE LIPID CARRIER TRANSFERASE"/>
    <property type="match status" value="1"/>
</dbReference>
<dbReference type="InterPro" id="IPR017475">
    <property type="entry name" value="EPS_sugar_tfrase"/>
</dbReference>
<evidence type="ECO:0000256" key="4">
    <source>
        <dbReference type="ARBA" id="ARBA00022692"/>
    </source>
</evidence>
<dbReference type="EMBL" id="JAVDQD010000004">
    <property type="protein sequence ID" value="MDR6240161.1"/>
    <property type="molecule type" value="Genomic_DNA"/>
</dbReference>
<comment type="similarity">
    <text evidence="2">Belongs to the bacterial sugar transferase family.</text>
</comment>
<dbReference type="Proteomes" id="UP001185092">
    <property type="component" value="Unassembled WGS sequence"/>
</dbReference>
<dbReference type="NCBIfam" id="TIGR03025">
    <property type="entry name" value="EPS_sugtrans"/>
    <property type="match status" value="1"/>
</dbReference>
<reference evidence="9" key="1">
    <citation type="submission" date="2023-07" db="EMBL/GenBank/DDBJ databases">
        <title>Genomic Encyclopedia of Type Strains, Phase IV (KMG-IV): sequencing the most valuable type-strain genomes for metagenomic binning, comparative biology and taxonomic classification.</title>
        <authorList>
            <person name="Goeker M."/>
        </authorList>
    </citation>
    <scope>NUCLEOTIDE SEQUENCE</scope>
    <source>
        <strain evidence="9">DSM 26174</strain>
    </source>
</reference>
<evidence type="ECO:0000256" key="2">
    <source>
        <dbReference type="ARBA" id="ARBA00006464"/>
    </source>
</evidence>
<comment type="subcellular location">
    <subcellularLocation>
        <location evidence="1">Membrane</location>
        <topology evidence="1">Multi-pass membrane protein</topology>
    </subcellularLocation>
</comment>
<keyword evidence="10" id="KW-1185">Reference proteome</keyword>
<evidence type="ECO:0000256" key="3">
    <source>
        <dbReference type="ARBA" id="ARBA00022679"/>
    </source>
</evidence>
<sequence length="452" mass="53055">MRYEKYIKEINLLLNLLAICFSFLAFQVIETSFNSIFLGRDFFSTLLLFSISWVFASIFTQINDSKRNLKIEQIFKKLLNAFGFYLLFIFLLLFLRGEEVRNDYIFKLYFFSIIFISLFQTVFTFFMKSWRRSGHNFKKVVIAGYGDIAEELAAYFQQYPENGYSFLGFFGNGNSSRDLRELNQYCLDNEINEIYCCTAFVDAKEINRIINFAEDNFIKVKVIPDYRGFKLKGVEPQIYDYIPVLSIKEIPLDDPFNKFLKRSFDVLFSFLVIVFILSWLVPILGLLIKMESKGPVFFKQKRSGINNEPFWCFKFRSMGVNRDADNKQATKNDVRITKIGAFIRKTSIDELPQFINVLKGEMSVVGPRPHMLKHTEEYSKIIERFMVRHEVKPGVTGLAQAKGYRGETETTQDMKNRVTMDKFYVANWTFIFDLKIILMTIDSIFNNNENAY</sequence>
<evidence type="ECO:0000259" key="8">
    <source>
        <dbReference type="Pfam" id="PF02397"/>
    </source>
</evidence>
<evidence type="ECO:0000256" key="5">
    <source>
        <dbReference type="ARBA" id="ARBA00022989"/>
    </source>
</evidence>
<dbReference type="NCBIfam" id="TIGR03023">
    <property type="entry name" value="WcaJ_sugtrans"/>
    <property type="match status" value="1"/>
</dbReference>
<dbReference type="Pfam" id="PF13727">
    <property type="entry name" value="CoA_binding_3"/>
    <property type="match status" value="1"/>
</dbReference>
<evidence type="ECO:0000313" key="10">
    <source>
        <dbReference type="Proteomes" id="UP001185092"/>
    </source>
</evidence>
<keyword evidence="6 7" id="KW-0472">Membrane</keyword>
<dbReference type="AlphaFoldDB" id="A0AAE4BSV4"/>
<evidence type="ECO:0000256" key="6">
    <source>
        <dbReference type="ARBA" id="ARBA00023136"/>
    </source>
</evidence>
<dbReference type="RefSeq" id="WP_309940031.1">
    <property type="nucleotide sequence ID" value="NZ_AP025305.1"/>
</dbReference>